<feature type="domain" description="NADP-dependent oxidoreductase" evidence="2">
    <location>
        <begin position="20"/>
        <end position="286"/>
    </location>
</feature>
<dbReference type="RefSeq" id="WP_208261819.1">
    <property type="nucleotide sequence ID" value="NZ_JAGEOJ010000022.1"/>
</dbReference>
<dbReference type="AlphaFoldDB" id="A0A939T5I6"/>
<name>A0A939T5I6_9ACTN</name>
<dbReference type="Gene3D" id="3.20.20.100">
    <property type="entry name" value="NADP-dependent oxidoreductase domain"/>
    <property type="match status" value="1"/>
</dbReference>
<organism evidence="3 4">
    <name type="scientific">Actinomadura barringtoniae</name>
    <dbReference type="NCBI Taxonomy" id="1427535"/>
    <lineage>
        <taxon>Bacteria</taxon>
        <taxon>Bacillati</taxon>
        <taxon>Actinomycetota</taxon>
        <taxon>Actinomycetes</taxon>
        <taxon>Streptosporangiales</taxon>
        <taxon>Thermomonosporaceae</taxon>
        <taxon>Actinomadura</taxon>
    </lineage>
</organism>
<keyword evidence="1" id="KW-0560">Oxidoreductase</keyword>
<evidence type="ECO:0000313" key="4">
    <source>
        <dbReference type="Proteomes" id="UP000669179"/>
    </source>
</evidence>
<proteinExistence type="predicted"/>
<dbReference type="InterPro" id="IPR020471">
    <property type="entry name" value="AKR"/>
</dbReference>
<dbReference type="EMBL" id="JAGEOJ010000022">
    <property type="protein sequence ID" value="MBO2453801.1"/>
    <property type="molecule type" value="Genomic_DNA"/>
</dbReference>
<dbReference type="Pfam" id="PF00248">
    <property type="entry name" value="Aldo_ket_red"/>
    <property type="match status" value="1"/>
</dbReference>
<keyword evidence="4" id="KW-1185">Reference proteome</keyword>
<dbReference type="CDD" id="cd19088">
    <property type="entry name" value="AKR_AKR13B1"/>
    <property type="match status" value="1"/>
</dbReference>
<reference evidence="3" key="1">
    <citation type="submission" date="2021-03" db="EMBL/GenBank/DDBJ databases">
        <authorList>
            <person name="Kanchanasin P."/>
            <person name="Saeng-In P."/>
            <person name="Phongsopitanun W."/>
            <person name="Yuki M."/>
            <person name="Kudo T."/>
            <person name="Ohkuma M."/>
            <person name="Tanasupawat S."/>
        </authorList>
    </citation>
    <scope>NUCLEOTIDE SEQUENCE</scope>
    <source>
        <strain evidence="3">GKU 128</strain>
    </source>
</reference>
<accession>A0A939T5I6</accession>
<dbReference type="SUPFAM" id="SSF51430">
    <property type="entry name" value="NAD(P)-linked oxidoreductase"/>
    <property type="match status" value="1"/>
</dbReference>
<dbReference type="PRINTS" id="PR00069">
    <property type="entry name" value="ALDKETRDTASE"/>
</dbReference>
<dbReference type="GO" id="GO:0016491">
    <property type="term" value="F:oxidoreductase activity"/>
    <property type="evidence" value="ECO:0007669"/>
    <property type="project" value="UniProtKB-KW"/>
</dbReference>
<dbReference type="InterPro" id="IPR023210">
    <property type="entry name" value="NADP_OxRdtase_dom"/>
</dbReference>
<evidence type="ECO:0000313" key="3">
    <source>
        <dbReference type="EMBL" id="MBO2453801.1"/>
    </source>
</evidence>
<dbReference type="Proteomes" id="UP000669179">
    <property type="component" value="Unassembled WGS sequence"/>
</dbReference>
<protein>
    <submittedName>
        <fullName evidence="3">Aldo/keto reductase</fullName>
    </submittedName>
</protein>
<evidence type="ECO:0000256" key="1">
    <source>
        <dbReference type="ARBA" id="ARBA00023002"/>
    </source>
</evidence>
<dbReference type="GO" id="GO:0005737">
    <property type="term" value="C:cytoplasm"/>
    <property type="evidence" value="ECO:0007669"/>
    <property type="project" value="TreeGrafter"/>
</dbReference>
<dbReference type="InterPro" id="IPR050791">
    <property type="entry name" value="Aldo-Keto_reductase"/>
</dbReference>
<dbReference type="PANTHER" id="PTHR43625:SF40">
    <property type="entry name" value="ALDO-KETO REDUCTASE YAKC [NADP(+)]"/>
    <property type="match status" value="1"/>
</dbReference>
<gene>
    <name evidence="3" type="ORF">J4573_42395</name>
</gene>
<dbReference type="InterPro" id="IPR036812">
    <property type="entry name" value="NAD(P)_OxRdtase_dom_sf"/>
</dbReference>
<evidence type="ECO:0000259" key="2">
    <source>
        <dbReference type="Pfam" id="PF00248"/>
    </source>
</evidence>
<comment type="caution">
    <text evidence="3">The sequence shown here is derived from an EMBL/GenBank/DDBJ whole genome shotgun (WGS) entry which is preliminary data.</text>
</comment>
<sequence>MTNETNSSDWTLGGDLPIKRLGFGAMRLPASRRGGPPNDRDISLEVLRRAAGLGVNHIDTAAFYFHGDLHANDLIREGLKPYADDLVIATKVGPKRRPEDPMPIGEMEPGELRAEVERNLTELGLDRLDLVYLRVGGMEPAQEPIGDRFAVLARLRDEGLIRHLGVSNIKVEHLKEAMDIAPVAAVQNWFDITKPQDAEMLEICEREGIGYAPYFPLGGFGLPDDERVNAIAERHGATVAQVLLAGLLELSPVMLAIPGTGSPAHLEENMGAAGLRLTERDLAELRQR</sequence>
<dbReference type="PANTHER" id="PTHR43625">
    <property type="entry name" value="AFLATOXIN B1 ALDEHYDE REDUCTASE"/>
    <property type="match status" value="1"/>
</dbReference>